<dbReference type="InterPro" id="IPR003439">
    <property type="entry name" value="ABC_transporter-like_ATP-bd"/>
</dbReference>
<dbReference type="InterPro" id="IPR017871">
    <property type="entry name" value="ABC_transporter-like_CS"/>
</dbReference>
<dbReference type="SUPFAM" id="SSF52540">
    <property type="entry name" value="P-loop containing nucleoside triphosphate hydrolases"/>
    <property type="match status" value="1"/>
</dbReference>
<dbReference type="EMBL" id="LIZX01000187">
    <property type="protein sequence ID" value="KPJ64346.1"/>
    <property type="molecule type" value="Genomic_DNA"/>
</dbReference>
<keyword evidence="2" id="KW-0813">Transport</keyword>
<keyword evidence="4" id="KW-0067">ATP-binding</keyword>
<evidence type="ECO:0000256" key="2">
    <source>
        <dbReference type="ARBA" id="ARBA00022448"/>
    </source>
</evidence>
<dbReference type="Proteomes" id="UP000051861">
    <property type="component" value="Unassembled WGS sequence"/>
</dbReference>
<dbReference type="PROSITE" id="PS50893">
    <property type="entry name" value="ABC_TRANSPORTER_2"/>
    <property type="match status" value="1"/>
</dbReference>
<proteinExistence type="inferred from homology"/>
<comment type="similarity">
    <text evidence="1">Belongs to the ABC transporter superfamily.</text>
</comment>
<dbReference type="InterPro" id="IPR015854">
    <property type="entry name" value="ABC_transpr_LolD-like"/>
</dbReference>
<dbReference type="Gene3D" id="3.40.50.300">
    <property type="entry name" value="P-loop containing nucleotide triphosphate hydrolases"/>
    <property type="match status" value="1"/>
</dbReference>
<evidence type="ECO:0000256" key="4">
    <source>
        <dbReference type="ARBA" id="ARBA00022840"/>
    </source>
</evidence>
<dbReference type="GO" id="GO:0022857">
    <property type="term" value="F:transmembrane transporter activity"/>
    <property type="evidence" value="ECO:0007669"/>
    <property type="project" value="UniProtKB-ARBA"/>
</dbReference>
<dbReference type="CDD" id="cd03255">
    <property type="entry name" value="ABC_MJ0796_LolCDE_FtsE"/>
    <property type="match status" value="1"/>
</dbReference>
<dbReference type="PROSITE" id="PS00211">
    <property type="entry name" value="ABC_TRANSPORTER_1"/>
    <property type="match status" value="1"/>
</dbReference>
<comment type="caution">
    <text evidence="6">The sequence shown here is derived from an EMBL/GenBank/DDBJ whole genome shotgun (WGS) entry which is preliminary data.</text>
</comment>
<evidence type="ECO:0000313" key="7">
    <source>
        <dbReference type="Proteomes" id="UP000051861"/>
    </source>
</evidence>
<dbReference type="GO" id="GO:0005524">
    <property type="term" value="F:ATP binding"/>
    <property type="evidence" value="ECO:0007669"/>
    <property type="project" value="UniProtKB-KW"/>
</dbReference>
<dbReference type="GO" id="GO:0016887">
    <property type="term" value="F:ATP hydrolysis activity"/>
    <property type="evidence" value="ECO:0007669"/>
    <property type="project" value="InterPro"/>
</dbReference>
<dbReference type="InterPro" id="IPR017911">
    <property type="entry name" value="MacB-like_ATP-bd"/>
</dbReference>
<dbReference type="PANTHER" id="PTHR24220:SF689">
    <property type="entry name" value="LIPOPROTEIN-RELEASING SYSTEM ATP-BINDING PROTEIN LOLD"/>
    <property type="match status" value="1"/>
</dbReference>
<accession>A0A0S7XPL3</accession>
<dbReference type="GO" id="GO:0098796">
    <property type="term" value="C:membrane protein complex"/>
    <property type="evidence" value="ECO:0007669"/>
    <property type="project" value="UniProtKB-ARBA"/>
</dbReference>
<sequence>MLEGIDIHRSFQTGAGTLHVLKGVNIGVKKGEIVAVVGASGVGKSTLLHILGALDRPTTGRVNLNSTDVFSLSDKKLAHFRNKTIGFVFQFHHLLPEFSALENVMMPKLIGREEVSSIRNKALDLLSEVGLLDRADHKPGELSGGEQQRVAVARALINDPQVVIADEPWGNLDKVTGEELYNLISELNRKKGQTFIIATHNQLLAQRAHRIITLIEGKAAPYSGRNQN</sequence>
<dbReference type="InterPro" id="IPR027417">
    <property type="entry name" value="P-loop_NTPase"/>
</dbReference>
<protein>
    <recommendedName>
        <fullName evidence="5">ABC transporter domain-containing protein</fullName>
    </recommendedName>
</protein>
<organism evidence="6 7">
    <name type="scientific">candidate division WOR-1 bacterium DG_54_3</name>
    <dbReference type="NCBI Taxonomy" id="1703775"/>
    <lineage>
        <taxon>Bacteria</taxon>
        <taxon>Bacillati</taxon>
        <taxon>Saganbacteria</taxon>
    </lineage>
</organism>
<reference evidence="6 7" key="1">
    <citation type="journal article" date="2015" name="Microbiome">
        <title>Genomic resolution of linkages in carbon, nitrogen, and sulfur cycling among widespread estuary sediment bacteria.</title>
        <authorList>
            <person name="Baker B.J."/>
            <person name="Lazar C.S."/>
            <person name="Teske A.P."/>
            <person name="Dick G.J."/>
        </authorList>
    </citation>
    <scope>NUCLEOTIDE SEQUENCE [LARGE SCALE GENOMIC DNA]</scope>
    <source>
        <strain evidence="6">DG_54_3</strain>
    </source>
</reference>
<dbReference type="PATRIC" id="fig|1703775.3.peg.1756"/>
<feature type="domain" description="ABC transporter" evidence="5">
    <location>
        <begin position="2"/>
        <end position="227"/>
    </location>
</feature>
<keyword evidence="3" id="KW-0547">Nucleotide-binding</keyword>
<evidence type="ECO:0000259" key="5">
    <source>
        <dbReference type="PROSITE" id="PS50893"/>
    </source>
</evidence>
<dbReference type="GO" id="GO:0005886">
    <property type="term" value="C:plasma membrane"/>
    <property type="evidence" value="ECO:0007669"/>
    <property type="project" value="TreeGrafter"/>
</dbReference>
<evidence type="ECO:0000313" key="6">
    <source>
        <dbReference type="EMBL" id="KPJ64346.1"/>
    </source>
</evidence>
<name>A0A0S7XPL3_UNCSA</name>
<evidence type="ECO:0000256" key="1">
    <source>
        <dbReference type="ARBA" id="ARBA00005417"/>
    </source>
</evidence>
<gene>
    <name evidence="6" type="ORF">AMJ44_12965</name>
</gene>
<dbReference type="FunFam" id="3.40.50.300:FF:000032">
    <property type="entry name" value="Export ABC transporter ATP-binding protein"/>
    <property type="match status" value="1"/>
</dbReference>
<dbReference type="SMART" id="SM00382">
    <property type="entry name" value="AAA"/>
    <property type="match status" value="1"/>
</dbReference>
<dbReference type="InterPro" id="IPR003593">
    <property type="entry name" value="AAA+_ATPase"/>
</dbReference>
<dbReference type="Pfam" id="PF00005">
    <property type="entry name" value="ABC_tran"/>
    <property type="match status" value="1"/>
</dbReference>
<dbReference type="PANTHER" id="PTHR24220">
    <property type="entry name" value="IMPORT ATP-BINDING PROTEIN"/>
    <property type="match status" value="1"/>
</dbReference>
<dbReference type="AlphaFoldDB" id="A0A0S7XPL3"/>
<evidence type="ECO:0000256" key="3">
    <source>
        <dbReference type="ARBA" id="ARBA00022741"/>
    </source>
</evidence>